<dbReference type="InterPro" id="IPR028325">
    <property type="entry name" value="VG_K_chnl"/>
</dbReference>
<dbReference type="AlphaFoldDB" id="A0A1T5J8I7"/>
<keyword evidence="5" id="KW-0406">Ion transport</keyword>
<keyword evidence="3 10" id="KW-0812">Transmembrane</keyword>
<accession>A0A1T5J8I7</accession>
<evidence type="ECO:0000256" key="9">
    <source>
        <dbReference type="SAM" id="MobiDB-lite"/>
    </source>
</evidence>
<evidence type="ECO:0000256" key="2">
    <source>
        <dbReference type="ARBA" id="ARBA00022448"/>
    </source>
</evidence>
<feature type="transmembrane region" description="Helical" evidence="10">
    <location>
        <begin position="108"/>
        <end position="128"/>
    </location>
</feature>
<dbReference type="PANTHER" id="PTHR11537:SF254">
    <property type="entry name" value="POTASSIUM VOLTAGE-GATED CHANNEL PROTEIN SHAB"/>
    <property type="match status" value="1"/>
</dbReference>
<dbReference type="SUPFAM" id="SSF81324">
    <property type="entry name" value="Voltage-gated potassium channels"/>
    <property type="match status" value="1"/>
</dbReference>
<protein>
    <submittedName>
        <fullName evidence="12">Voltage-gated potassium channel</fullName>
    </submittedName>
</protein>
<feature type="domain" description="Potassium channel" evidence="11">
    <location>
        <begin position="170"/>
        <end position="227"/>
    </location>
</feature>
<dbReference type="Pfam" id="PF07885">
    <property type="entry name" value="Ion_trans_2"/>
    <property type="match status" value="1"/>
</dbReference>
<evidence type="ECO:0000256" key="10">
    <source>
        <dbReference type="SAM" id="Phobius"/>
    </source>
</evidence>
<dbReference type="STRING" id="526729.SAMN04324258_1119"/>
<keyword evidence="2" id="KW-0813">Transport</keyword>
<dbReference type="EMBL" id="FUZQ01000002">
    <property type="protein sequence ID" value="SKC47582.1"/>
    <property type="molecule type" value="Genomic_DNA"/>
</dbReference>
<dbReference type="RefSeq" id="WP_079572280.1">
    <property type="nucleotide sequence ID" value="NZ_FUZQ01000002.1"/>
</dbReference>
<name>A0A1T5J8I7_9MICO</name>
<dbReference type="Proteomes" id="UP000189777">
    <property type="component" value="Unassembled WGS sequence"/>
</dbReference>
<evidence type="ECO:0000259" key="11">
    <source>
        <dbReference type="Pfam" id="PF07885"/>
    </source>
</evidence>
<keyword evidence="13" id="KW-1185">Reference proteome</keyword>
<proteinExistence type="predicted"/>
<comment type="subcellular location">
    <subcellularLocation>
        <location evidence="1">Membrane</location>
        <topology evidence="1">Multi-pass membrane protein</topology>
    </subcellularLocation>
</comment>
<feature type="compositionally biased region" description="Pro residues" evidence="9">
    <location>
        <begin position="1"/>
        <end position="11"/>
    </location>
</feature>
<gene>
    <name evidence="12" type="ORF">SAMN04324258_1119</name>
</gene>
<keyword evidence="4 10" id="KW-1133">Transmembrane helix</keyword>
<dbReference type="GO" id="GO:0005249">
    <property type="term" value="F:voltage-gated potassium channel activity"/>
    <property type="evidence" value="ECO:0007669"/>
    <property type="project" value="InterPro"/>
</dbReference>
<keyword evidence="8" id="KW-0175">Coiled coil</keyword>
<organism evidence="12 13">
    <name type="scientific">Krasilnikoviella flava</name>
    <dbReference type="NCBI Taxonomy" id="526729"/>
    <lineage>
        <taxon>Bacteria</taxon>
        <taxon>Bacillati</taxon>
        <taxon>Actinomycetota</taxon>
        <taxon>Actinomycetes</taxon>
        <taxon>Micrococcales</taxon>
        <taxon>Promicromonosporaceae</taxon>
        <taxon>Krasilnikoviella</taxon>
    </lineage>
</organism>
<dbReference type="Gene3D" id="1.20.5.110">
    <property type="match status" value="1"/>
</dbReference>
<keyword evidence="7 12" id="KW-0407">Ion channel</keyword>
<feature type="transmembrane region" description="Helical" evidence="10">
    <location>
        <begin position="140"/>
        <end position="159"/>
    </location>
</feature>
<dbReference type="PANTHER" id="PTHR11537">
    <property type="entry name" value="VOLTAGE-GATED POTASSIUM CHANNEL"/>
    <property type="match status" value="1"/>
</dbReference>
<feature type="transmembrane region" description="Helical" evidence="10">
    <location>
        <begin position="171"/>
        <end position="190"/>
    </location>
</feature>
<dbReference type="GO" id="GO:0008076">
    <property type="term" value="C:voltage-gated potassium channel complex"/>
    <property type="evidence" value="ECO:0007669"/>
    <property type="project" value="InterPro"/>
</dbReference>
<sequence>MSPSKPDPVPDAGPTAERPPDRPPAPDAGKARLRRWQARTERPLTALGLLFLVAYGVPIAWPGVSADVRTVCSVVLALTWILFVVDYVVRVRLAPHAWVYVRGHPLELAVVVLPVLRPLLLISVVMRLNRANAVRLRGKVVRFAAAGTGLMVLVGALTVTQAERGVPGASIVNLGDGFWWAMVTVTTVGYGDMVPVSPTGRVIAVCLMVGGIALLGVVTATLSSWLVERVTRPPVGDEAEAPAGYEGDAAPVGLVSPAQVAMLVAEVQELRAEIVAERRRAEGQRESGAEGV</sequence>
<dbReference type="OrthoDB" id="9799090at2"/>
<reference evidence="12 13" key="1">
    <citation type="submission" date="2017-02" db="EMBL/GenBank/DDBJ databases">
        <authorList>
            <person name="Peterson S.W."/>
        </authorList>
    </citation>
    <scope>NUCLEOTIDE SEQUENCE [LARGE SCALE GENOMIC DNA]</scope>
    <source>
        <strain evidence="12 13">DSM 21481</strain>
    </source>
</reference>
<feature type="transmembrane region" description="Helical" evidence="10">
    <location>
        <begin position="68"/>
        <end position="88"/>
    </location>
</feature>
<evidence type="ECO:0000313" key="12">
    <source>
        <dbReference type="EMBL" id="SKC47582.1"/>
    </source>
</evidence>
<feature type="transmembrane region" description="Helical" evidence="10">
    <location>
        <begin position="202"/>
        <end position="227"/>
    </location>
</feature>
<feature type="region of interest" description="Disordered" evidence="9">
    <location>
        <begin position="1"/>
        <end position="32"/>
    </location>
</feature>
<evidence type="ECO:0000313" key="13">
    <source>
        <dbReference type="Proteomes" id="UP000189777"/>
    </source>
</evidence>
<dbReference type="Gene3D" id="1.10.287.70">
    <property type="match status" value="1"/>
</dbReference>
<feature type="transmembrane region" description="Helical" evidence="10">
    <location>
        <begin position="44"/>
        <end position="62"/>
    </location>
</feature>
<feature type="coiled-coil region" evidence="8">
    <location>
        <begin position="260"/>
        <end position="287"/>
    </location>
</feature>
<evidence type="ECO:0000256" key="6">
    <source>
        <dbReference type="ARBA" id="ARBA00023136"/>
    </source>
</evidence>
<dbReference type="GO" id="GO:0001508">
    <property type="term" value="P:action potential"/>
    <property type="evidence" value="ECO:0007669"/>
    <property type="project" value="TreeGrafter"/>
</dbReference>
<evidence type="ECO:0000256" key="1">
    <source>
        <dbReference type="ARBA" id="ARBA00004141"/>
    </source>
</evidence>
<evidence type="ECO:0000256" key="4">
    <source>
        <dbReference type="ARBA" id="ARBA00022989"/>
    </source>
</evidence>
<evidence type="ECO:0000256" key="8">
    <source>
        <dbReference type="SAM" id="Coils"/>
    </source>
</evidence>
<evidence type="ECO:0000256" key="5">
    <source>
        <dbReference type="ARBA" id="ARBA00023065"/>
    </source>
</evidence>
<evidence type="ECO:0000256" key="7">
    <source>
        <dbReference type="ARBA" id="ARBA00023303"/>
    </source>
</evidence>
<evidence type="ECO:0000256" key="3">
    <source>
        <dbReference type="ARBA" id="ARBA00022692"/>
    </source>
</evidence>
<dbReference type="InterPro" id="IPR013099">
    <property type="entry name" value="K_chnl_dom"/>
</dbReference>
<keyword evidence="6 10" id="KW-0472">Membrane</keyword>